<evidence type="ECO:0000313" key="3">
    <source>
        <dbReference type="EMBL" id="KAF0920775.1"/>
    </source>
</evidence>
<feature type="compositionally biased region" description="Low complexity" evidence="1">
    <location>
        <begin position="8"/>
        <end position="17"/>
    </location>
</feature>
<dbReference type="InterPro" id="IPR036430">
    <property type="entry name" value="RNase_T2-like_sf"/>
</dbReference>
<keyword evidence="2" id="KW-0812">Transmembrane</keyword>
<dbReference type="AlphaFoldDB" id="A0A6G1E6P2"/>
<reference evidence="3 4" key="1">
    <citation type="submission" date="2019-11" db="EMBL/GenBank/DDBJ databases">
        <title>Whole genome sequence of Oryza granulata.</title>
        <authorList>
            <person name="Li W."/>
        </authorList>
    </citation>
    <scope>NUCLEOTIDE SEQUENCE [LARGE SCALE GENOMIC DNA]</scope>
    <source>
        <strain evidence="4">cv. Menghai</strain>
        <tissue evidence="3">Leaf</tissue>
    </source>
</reference>
<keyword evidence="2" id="KW-0472">Membrane</keyword>
<evidence type="ECO:0000313" key="4">
    <source>
        <dbReference type="Proteomes" id="UP000479710"/>
    </source>
</evidence>
<feature type="non-terminal residue" evidence="3">
    <location>
        <position position="1"/>
    </location>
</feature>
<name>A0A6G1E6P2_9ORYZ</name>
<comment type="caution">
    <text evidence="3">The sequence shown here is derived from an EMBL/GenBank/DDBJ whole genome shotgun (WGS) entry which is preliminary data.</text>
</comment>
<keyword evidence="2" id="KW-1133">Transmembrane helix</keyword>
<feature type="transmembrane region" description="Helical" evidence="2">
    <location>
        <begin position="58"/>
        <end position="77"/>
    </location>
</feature>
<sequence>AKARRRASPSSPDLLPDLLPPPPPARPPRVLTVIVLSHRAITTDCERFLERPVIALKVLLFVLSLAGLAGALCKNWAKIWSYLQDGKACREPTGIEGETKAEAIGTAKKARRLLAIWPALLLLVVVVDLFGTALARSSARVVGKKQWEFDYFVLSLQWSGTICASIRHCCATNGCCR</sequence>
<dbReference type="Gene3D" id="3.90.730.10">
    <property type="entry name" value="Ribonuclease T2-like"/>
    <property type="match status" value="1"/>
</dbReference>
<evidence type="ECO:0000256" key="2">
    <source>
        <dbReference type="SAM" id="Phobius"/>
    </source>
</evidence>
<accession>A0A6G1E6P2</accession>
<dbReference type="GO" id="GO:0033897">
    <property type="term" value="F:ribonuclease T2 activity"/>
    <property type="evidence" value="ECO:0007669"/>
    <property type="project" value="InterPro"/>
</dbReference>
<organism evidence="3 4">
    <name type="scientific">Oryza meyeriana var. granulata</name>
    <dbReference type="NCBI Taxonomy" id="110450"/>
    <lineage>
        <taxon>Eukaryota</taxon>
        <taxon>Viridiplantae</taxon>
        <taxon>Streptophyta</taxon>
        <taxon>Embryophyta</taxon>
        <taxon>Tracheophyta</taxon>
        <taxon>Spermatophyta</taxon>
        <taxon>Magnoliopsida</taxon>
        <taxon>Liliopsida</taxon>
        <taxon>Poales</taxon>
        <taxon>Poaceae</taxon>
        <taxon>BOP clade</taxon>
        <taxon>Oryzoideae</taxon>
        <taxon>Oryzeae</taxon>
        <taxon>Oryzinae</taxon>
        <taxon>Oryza</taxon>
        <taxon>Oryza meyeriana</taxon>
    </lineage>
</organism>
<feature type="transmembrane region" description="Helical" evidence="2">
    <location>
        <begin position="115"/>
        <end position="135"/>
    </location>
</feature>
<keyword evidence="4" id="KW-1185">Reference proteome</keyword>
<proteinExistence type="predicted"/>
<dbReference type="GO" id="GO:0003723">
    <property type="term" value="F:RNA binding"/>
    <property type="evidence" value="ECO:0007669"/>
    <property type="project" value="InterPro"/>
</dbReference>
<dbReference type="Proteomes" id="UP000479710">
    <property type="component" value="Unassembled WGS sequence"/>
</dbReference>
<gene>
    <name evidence="3" type="ORF">E2562_037099</name>
</gene>
<dbReference type="EMBL" id="SPHZ02000005">
    <property type="protein sequence ID" value="KAF0920775.1"/>
    <property type="molecule type" value="Genomic_DNA"/>
</dbReference>
<dbReference type="OrthoDB" id="435754at2759"/>
<protein>
    <submittedName>
        <fullName evidence="3">Uncharacterized protein</fullName>
    </submittedName>
</protein>
<feature type="region of interest" description="Disordered" evidence="1">
    <location>
        <begin position="1"/>
        <end position="23"/>
    </location>
</feature>
<evidence type="ECO:0000256" key="1">
    <source>
        <dbReference type="SAM" id="MobiDB-lite"/>
    </source>
</evidence>